<dbReference type="InterPro" id="IPR013324">
    <property type="entry name" value="RNA_pol_sigma_r3/r4-like"/>
</dbReference>
<evidence type="ECO:0000256" key="1">
    <source>
        <dbReference type="ARBA" id="ARBA00010641"/>
    </source>
</evidence>
<dbReference type="Pfam" id="PF08281">
    <property type="entry name" value="Sigma70_r4_2"/>
    <property type="match status" value="1"/>
</dbReference>
<dbReference type="SUPFAM" id="SSF88659">
    <property type="entry name" value="Sigma3 and sigma4 domains of RNA polymerase sigma factors"/>
    <property type="match status" value="1"/>
</dbReference>
<name>A0A9D8KHA5_9DELT</name>
<evidence type="ECO:0000313" key="9">
    <source>
        <dbReference type="Proteomes" id="UP000809273"/>
    </source>
</evidence>
<dbReference type="InterPro" id="IPR013249">
    <property type="entry name" value="RNA_pol_sigma70_r4_t2"/>
</dbReference>
<evidence type="ECO:0000256" key="2">
    <source>
        <dbReference type="ARBA" id="ARBA00023015"/>
    </source>
</evidence>
<accession>A0A9D8KHA5</accession>
<keyword evidence="5" id="KW-0804">Transcription</keyword>
<keyword evidence="2" id="KW-0805">Transcription regulation</keyword>
<dbReference type="InterPro" id="IPR036388">
    <property type="entry name" value="WH-like_DNA-bd_sf"/>
</dbReference>
<dbReference type="Gene3D" id="1.10.1740.10">
    <property type="match status" value="1"/>
</dbReference>
<dbReference type="CDD" id="cd06171">
    <property type="entry name" value="Sigma70_r4"/>
    <property type="match status" value="1"/>
</dbReference>
<comment type="caution">
    <text evidence="8">The sequence shown here is derived from an EMBL/GenBank/DDBJ whole genome shotgun (WGS) entry which is preliminary data.</text>
</comment>
<dbReference type="InterPro" id="IPR007627">
    <property type="entry name" value="RNA_pol_sigma70_r2"/>
</dbReference>
<evidence type="ECO:0000259" key="7">
    <source>
        <dbReference type="Pfam" id="PF08281"/>
    </source>
</evidence>
<evidence type="ECO:0000256" key="3">
    <source>
        <dbReference type="ARBA" id="ARBA00023082"/>
    </source>
</evidence>
<feature type="domain" description="RNA polymerase sigma factor 70 region 4 type 2" evidence="7">
    <location>
        <begin position="121"/>
        <end position="173"/>
    </location>
</feature>
<evidence type="ECO:0000256" key="5">
    <source>
        <dbReference type="ARBA" id="ARBA00023163"/>
    </source>
</evidence>
<sequence>MSDFEAMAAAAEGDKSAFDVIVKRHQSGLINYFLRYSGNLDTAAELAQEVFLKIYKARDRYKPEAKFTTYLFRVAHNLAINELIAKKRPDTRSLDNEDGVDPPDYEGIDPETETMAAETSQTIREALLRLNPAERSVIILKYTQGISYAEISKTTGRSVAGVESLLIRAKAKLKAELKKRGITGEMFA</sequence>
<comment type="similarity">
    <text evidence="1">Belongs to the sigma-70 factor family. ECF subfamily.</text>
</comment>
<dbReference type="PANTHER" id="PTHR43133:SF8">
    <property type="entry name" value="RNA POLYMERASE SIGMA FACTOR HI_1459-RELATED"/>
    <property type="match status" value="1"/>
</dbReference>
<dbReference type="Pfam" id="PF04542">
    <property type="entry name" value="Sigma70_r2"/>
    <property type="match status" value="1"/>
</dbReference>
<evidence type="ECO:0000259" key="6">
    <source>
        <dbReference type="Pfam" id="PF04542"/>
    </source>
</evidence>
<keyword evidence="3" id="KW-0731">Sigma factor</keyword>
<proteinExistence type="inferred from homology"/>
<dbReference type="InterPro" id="IPR013325">
    <property type="entry name" value="RNA_pol_sigma_r2"/>
</dbReference>
<feature type="domain" description="RNA polymerase sigma-70 region 2" evidence="6">
    <location>
        <begin position="21"/>
        <end position="87"/>
    </location>
</feature>
<dbReference type="SUPFAM" id="SSF88946">
    <property type="entry name" value="Sigma2 domain of RNA polymerase sigma factors"/>
    <property type="match status" value="1"/>
</dbReference>
<protein>
    <submittedName>
        <fullName evidence="8">RNA polymerase sigma factor</fullName>
    </submittedName>
</protein>
<dbReference type="AlphaFoldDB" id="A0A9D8KHA5"/>
<organism evidence="8 9">
    <name type="scientific">Candidatus Zymogenus saltonus</name>
    <dbReference type="NCBI Taxonomy" id="2844893"/>
    <lineage>
        <taxon>Bacteria</taxon>
        <taxon>Deltaproteobacteria</taxon>
        <taxon>Candidatus Zymogenia</taxon>
        <taxon>Candidatus Zymogeniales</taxon>
        <taxon>Candidatus Zymogenaceae</taxon>
        <taxon>Candidatus Zymogenus</taxon>
    </lineage>
</organism>
<dbReference type="InterPro" id="IPR039425">
    <property type="entry name" value="RNA_pol_sigma-70-like"/>
</dbReference>
<reference evidence="8" key="2">
    <citation type="submission" date="2021-01" db="EMBL/GenBank/DDBJ databases">
        <authorList>
            <person name="Hahn C.R."/>
            <person name="Youssef N.H."/>
            <person name="Elshahed M."/>
        </authorList>
    </citation>
    <scope>NUCLEOTIDE SEQUENCE</scope>
    <source>
        <strain evidence="8">Zod_Metabat.24</strain>
    </source>
</reference>
<evidence type="ECO:0000256" key="4">
    <source>
        <dbReference type="ARBA" id="ARBA00023125"/>
    </source>
</evidence>
<reference evidence="8" key="1">
    <citation type="journal article" date="2021" name="Environ. Microbiol.">
        <title>Genomic characterization of three novel Desulfobacterota classes expand the metabolic and phylogenetic diversity of the phylum.</title>
        <authorList>
            <person name="Murphy C.L."/>
            <person name="Biggerstaff J."/>
            <person name="Eichhorn A."/>
            <person name="Ewing E."/>
            <person name="Shahan R."/>
            <person name="Soriano D."/>
            <person name="Stewart S."/>
            <person name="VanMol K."/>
            <person name="Walker R."/>
            <person name="Walters P."/>
            <person name="Elshahed M.S."/>
            <person name="Youssef N.H."/>
        </authorList>
    </citation>
    <scope>NUCLEOTIDE SEQUENCE</scope>
    <source>
        <strain evidence="8">Zod_Metabat.24</strain>
    </source>
</reference>
<dbReference type="PANTHER" id="PTHR43133">
    <property type="entry name" value="RNA POLYMERASE ECF-TYPE SIGMA FACTO"/>
    <property type="match status" value="1"/>
</dbReference>
<dbReference type="Proteomes" id="UP000809273">
    <property type="component" value="Unassembled WGS sequence"/>
</dbReference>
<dbReference type="GO" id="GO:0006352">
    <property type="term" value="P:DNA-templated transcription initiation"/>
    <property type="evidence" value="ECO:0007669"/>
    <property type="project" value="InterPro"/>
</dbReference>
<evidence type="ECO:0000313" key="8">
    <source>
        <dbReference type="EMBL" id="MBN1573776.1"/>
    </source>
</evidence>
<dbReference type="EMBL" id="JAFGIX010000055">
    <property type="protein sequence ID" value="MBN1573776.1"/>
    <property type="molecule type" value="Genomic_DNA"/>
</dbReference>
<dbReference type="GO" id="GO:0003677">
    <property type="term" value="F:DNA binding"/>
    <property type="evidence" value="ECO:0007669"/>
    <property type="project" value="UniProtKB-KW"/>
</dbReference>
<dbReference type="NCBIfam" id="TIGR02937">
    <property type="entry name" value="sigma70-ECF"/>
    <property type="match status" value="1"/>
</dbReference>
<dbReference type="Gene3D" id="1.10.10.10">
    <property type="entry name" value="Winged helix-like DNA-binding domain superfamily/Winged helix DNA-binding domain"/>
    <property type="match status" value="1"/>
</dbReference>
<dbReference type="GO" id="GO:0016987">
    <property type="term" value="F:sigma factor activity"/>
    <property type="evidence" value="ECO:0007669"/>
    <property type="project" value="UniProtKB-KW"/>
</dbReference>
<dbReference type="InterPro" id="IPR014284">
    <property type="entry name" value="RNA_pol_sigma-70_dom"/>
</dbReference>
<gene>
    <name evidence="8" type="ORF">JW984_11325</name>
</gene>
<keyword evidence="4" id="KW-0238">DNA-binding</keyword>